<reference evidence="1 2" key="1">
    <citation type="submission" date="2019-09" db="EMBL/GenBank/DDBJ databases">
        <authorList>
            <person name="Cruz T."/>
            <person name="Bhardwaj A."/>
            <person name="Birdinc S."/>
            <person name="Bormett K."/>
            <person name="Burke B."/>
            <person name="Callin M."/>
            <person name="Chagpar M."/>
            <person name="Cline E."/>
            <person name="Crank I."/>
            <person name="Damge R."/>
            <person name="Dejoie J."/>
            <person name="Delisi D."/>
            <person name="Everett N."/>
            <person name="Fu C."/>
            <person name="Garimella S."/>
            <person name="Georgiev A.N."/>
            <person name="Hand M."/>
            <person name="Harris A."/>
            <person name="Howard B."/>
            <person name="Ischinger J."/>
            <person name="Jaeger M."/>
            <person name="Jammer K."/>
            <person name="Jang J."/>
            <person name="Jiang C."/>
            <person name="Johnson L."/>
            <person name="Jones C."/>
            <person name="Joseph G."/>
            <person name="Kim E.B."/>
            <person name="Lietzke E."/>
            <person name="Liu S."/>
            <person name="Liu M."/>
            <person name="Martinez E."/>
            <person name="Martinez M."/>
            <person name="Mavrenovic B."/>
            <person name="McCrea K."/>
            <person name="Mehling M."/>
            <person name="Murphy A."/>
            <person name="Myers K."/>
            <person name="Nguyen Q."/>
            <person name="O'Neill M."/>
            <person name="Oparah L."/>
            <person name="Pandolfi P."/>
            <person name="Patil N."/>
            <person name="Pineau M."/>
            <person name="San Martin Lopez J."/>
            <person name="Sanders E."/>
            <person name="Selvia G."/>
            <person name="Snyder K."/>
            <person name="Sorrell T."/>
            <person name="Torres S."/>
            <person name="Trigg L."/>
            <person name="Troyer K."/>
            <person name="Turner K."/>
            <person name="Vu B."/>
            <person name="Wilson R."/>
            <person name="Wollensak R."/>
            <person name="Wyss Y.T."/>
            <person name="Yoo E."/>
            <person name="Zhao N."/>
            <person name="Bell S.K."/>
            <person name="Chan J.Y."/>
            <person name="Kerstiens E.A."/>
            <person name="Krampen J.M."/>
            <person name="Larson A.M."/>
            <person name="Reuhs M.P."/>
            <person name="Riedel J.T."/>
            <person name="Sanchez C."/>
            <person name="Smith G.V."/>
            <person name="Okekeogbu I.O."/>
            <person name="Clase K.L."/>
            <person name="Gainey M.D."/>
            <person name="Garlena R.A."/>
            <person name="Russell D.A."/>
            <person name="Pope W.H."/>
            <person name="Jacobs-Sera D."/>
            <person name="Hatfull G.F."/>
        </authorList>
    </citation>
    <scope>NUCLEOTIDE SEQUENCE [LARGE SCALE GENOMIC DNA]</scope>
</reference>
<evidence type="ECO:0000313" key="1">
    <source>
        <dbReference type="EMBL" id="QFP96598.1"/>
    </source>
</evidence>
<name>A0A5P8DC79_BPMCO</name>
<evidence type="ECO:0000313" key="2">
    <source>
        <dbReference type="Proteomes" id="UP000326163"/>
    </source>
</evidence>
<dbReference type="EMBL" id="MN428052">
    <property type="protein sequence ID" value="QFP96598.1"/>
    <property type="molecule type" value="Genomic_DNA"/>
</dbReference>
<proteinExistence type="predicted"/>
<dbReference type="Proteomes" id="UP000326163">
    <property type="component" value="Genome"/>
</dbReference>
<organism evidence="1 2">
    <name type="scientific">Mycobacterium phage Smooch</name>
    <dbReference type="NCBI Taxonomy" id="2652896"/>
    <lineage>
        <taxon>Viruses</taxon>
        <taxon>Duplodnaviria</taxon>
        <taxon>Heunggongvirae</taxon>
        <taxon>Uroviricota</taxon>
        <taxon>Caudoviricetes</taxon>
        <taxon>Corndogvirus</taxon>
        <taxon>Mycobacterium phage Corndog</taxon>
    </lineage>
</organism>
<protein>
    <submittedName>
        <fullName evidence="1">Uncharacterized protein</fullName>
    </submittedName>
</protein>
<sequence length="113" mass="13065">MSWASKNLGCSETEHSAPRKRRKIMAAKNFRYVDDVRDDRGFIVESGYAAWNCARCDAEIVRYRWQGDIDCPKCGACYNPFGQRLRDNWRDNPSCWDDSIGDLEGLELQHAND</sequence>
<gene>
    <name evidence="1" type="primary">107</name>
    <name evidence="1" type="ORF">SEA_SMOOCH_107</name>
</gene>
<accession>A0A5P8DC79</accession>